<dbReference type="Gene3D" id="3.90.770.10">
    <property type="entry name" value="3-hydroxy-3-methylglutaryl-coenzyme A Reductase, Chain A, domain 2"/>
    <property type="match status" value="2"/>
</dbReference>
<evidence type="ECO:0000313" key="4">
    <source>
        <dbReference type="Proteomes" id="UP001628078"/>
    </source>
</evidence>
<dbReference type="InterPro" id="IPR002202">
    <property type="entry name" value="HMG_CoA_Rdtase"/>
</dbReference>
<proteinExistence type="inferred from homology"/>
<sequence length="420" mass="44985">MNQEQRSFRFLTPAQRRQYIAQQRALSADQVAMVKNNATDAEALLTENYLTTYRLPEGIAVNLLMNQQAYQIPMVTEEPSVVAAASYGSLMTLDDGGVVAQTLGQALTGQILFEGIDFEQLRMFVTANEVELKRRALAEHPSLIDHGGQIKTLIVRDLADGFASVDLTVDTGAAMGANTMNDLLNGLRDQLAQHLGHQPLTAILTNDGQASLVKVTTQVSFARLAKGDAAAGAGVAQRIVSLSELAQRDVSRAVTHNKGIMNGVDAFVVATGNDWRAVEASAHAYAAQTGQYRGLATWQLRENKLNGELTMPMHLGLVGGVTASLPLAKINRQIADIQDVTELNQLAVALGLVQNLAALRALVSEGIQPGHMALQYRNLALAAGATPAQVIKLVAKLKALTRPTLADAKRLLAELLSDSK</sequence>
<name>A0ABQ5JMQ1_9LACO</name>
<protein>
    <submittedName>
        <fullName evidence="3">3-hydroxy-3-methylglutaryl coenzyme A reductase</fullName>
    </submittedName>
</protein>
<evidence type="ECO:0000256" key="1">
    <source>
        <dbReference type="ARBA" id="ARBA00007661"/>
    </source>
</evidence>
<dbReference type="InterPro" id="IPR023074">
    <property type="entry name" value="HMG_CoA_Rdtase_cat_sf"/>
</dbReference>
<reference evidence="3 4" key="1">
    <citation type="submission" date="2022-03" db="EMBL/GenBank/DDBJ databases">
        <title>Draft genome sequence of Furfurilactobacillus curtus JCM 31185.</title>
        <authorList>
            <person name="Suzuki S."/>
            <person name="Endo A."/>
            <person name="Kajikawa A."/>
        </authorList>
    </citation>
    <scope>NUCLEOTIDE SEQUENCE [LARGE SCALE GENOMIC DNA]</scope>
    <source>
        <strain evidence="3 4">JCM 31185</strain>
    </source>
</reference>
<dbReference type="SUPFAM" id="SSF56542">
    <property type="entry name" value="Substrate-binding domain of HMG-CoA reductase"/>
    <property type="match status" value="1"/>
</dbReference>
<dbReference type="EMBL" id="BQXO01000002">
    <property type="protein sequence ID" value="GKT05796.1"/>
    <property type="molecule type" value="Genomic_DNA"/>
</dbReference>
<comment type="caution">
    <text evidence="3">The sequence shown here is derived from an EMBL/GenBank/DDBJ whole genome shotgun (WGS) entry which is preliminary data.</text>
</comment>
<keyword evidence="4" id="KW-1185">Reference proteome</keyword>
<dbReference type="Proteomes" id="UP001628078">
    <property type="component" value="Unassembled WGS sequence"/>
</dbReference>
<dbReference type="Pfam" id="PF00368">
    <property type="entry name" value="HMG-CoA_red"/>
    <property type="match status" value="1"/>
</dbReference>
<organism evidence="3 4">
    <name type="scientific">Furfurilactobacillus curtus</name>
    <dbReference type="NCBI Taxonomy" id="1746200"/>
    <lineage>
        <taxon>Bacteria</taxon>
        <taxon>Bacillati</taxon>
        <taxon>Bacillota</taxon>
        <taxon>Bacilli</taxon>
        <taxon>Lactobacillales</taxon>
        <taxon>Lactobacillaceae</taxon>
        <taxon>Furfurilactobacillus</taxon>
    </lineage>
</organism>
<gene>
    <name evidence="3" type="primary">mvaA</name>
    <name evidence="3" type="ORF">JCM31185_10840</name>
</gene>
<dbReference type="InterPro" id="IPR009023">
    <property type="entry name" value="HMG_CoA_Rdtase_NAD(P)-bd_sf"/>
</dbReference>
<dbReference type="PANTHER" id="PTHR10572">
    <property type="entry name" value="3-HYDROXY-3-METHYLGLUTARYL-COENZYME A REDUCTASE"/>
    <property type="match status" value="1"/>
</dbReference>
<evidence type="ECO:0000256" key="2">
    <source>
        <dbReference type="ARBA" id="ARBA00023002"/>
    </source>
</evidence>
<comment type="similarity">
    <text evidence="1">Belongs to the HMG-CoA reductase family.</text>
</comment>
<accession>A0ABQ5JMQ1</accession>
<dbReference type="InterPro" id="IPR009029">
    <property type="entry name" value="HMG_CoA_Rdtase_sub-bd_dom_sf"/>
</dbReference>
<keyword evidence="2" id="KW-0560">Oxidoreductase</keyword>
<dbReference type="Gene3D" id="1.10.8.660">
    <property type="match status" value="1"/>
</dbReference>
<dbReference type="PROSITE" id="PS50065">
    <property type="entry name" value="HMG_COA_REDUCTASE_4"/>
    <property type="match status" value="1"/>
</dbReference>
<evidence type="ECO:0000313" key="3">
    <source>
        <dbReference type="EMBL" id="GKT05796.1"/>
    </source>
</evidence>
<dbReference type="PANTHER" id="PTHR10572:SF24">
    <property type="entry name" value="3-HYDROXY-3-METHYLGLUTARYL-COENZYME A REDUCTASE"/>
    <property type="match status" value="1"/>
</dbReference>
<dbReference type="RefSeq" id="WP_407883334.1">
    <property type="nucleotide sequence ID" value="NZ_BQXO01000002.1"/>
</dbReference>
<dbReference type="SUPFAM" id="SSF55035">
    <property type="entry name" value="NAD-binding domain of HMG-CoA reductase"/>
    <property type="match status" value="1"/>
</dbReference>